<keyword evidence="7" id="KW-0206">Cytoskeleton</keyword>
<evidence type="ECO:0000256" key="12">
    <source>
        <dbReference type="SAM" id="MobiDB-lite"/>
    </source>
</evidence>
<evidence type="ECO:0000256" key="5">
    <source>
        <dbReference type="ARBA" id="ARBA00022737"/>
    </source>
</evidence>
<dbReference type="EMBL" id="LR789129">
    <property type="protein sequence ID" value="CAB3264991.1"/>
    <property type="molecule type" value="mRNA"/>
</dbReference>
<name>A0A6F9DP75_9ASCI</name>
<evidence type="ECO:0000256" key="8">
    <source>
        <dbReference type="ARBA" id="ARBA00023306"/>
    </source>
</evidence>
<sequence length="548" mass="61458">MSSISEDDGDGPLINYDTSKGSSVSSGLQEEYDELLKYALVTPKWEPSVTVQQNVTLPQLRLQEPDDLALTTVDEYSDNSSRTESEKREGHDSAMGSEEIATDRRTFRSSSQPSPKDILQGIPNLATSSLREEPSASRKQYESMLDASDNGDADIKRMYTHLSSWHTKMNSSVLAELSQIKITITENYRRQLHGMQQEHESERNKLQDEIANLKELLHTYDASLTRKDSVISNLTRALHSSKERQEMARALTHWKIRLVDEKRQGFTSTLARRHREHALAAKAWQGWRSLVEVKWREKVEKACQKKAQEVCMKLTDDYEAKLASINEALESSRDEVQRLHDERDRYEETMKKAFMRGVCALNLEAMTMFNAEEENTTTTEEVRTLAAAVDALTCASSDAEQPQRTKPAVNQTRRTGDSLLRNADPMMPRPTVSKVPAKTQSNPVRTNQQFSKPQSHGPVRIQAGRTSTLSAKVTGVAGGVPGPRSRSPNVSAPPSGSVLVERHHPNIQNAVTGQPLAHVTKQPNTPTQPIRSRDERKGKRSQPISARQ</sequence>
<feature type="region of interest" description="Disordered" evidence="12">
    <location>
        <begin position="54"/>
        <end position="142"/>
    </location>
</feature>
<feature type="region of interest" description="Disordered" evidence="12">
    <location>
        <begin position="1"/>
        <end position="28"/>
    </location>
</feature>
<feature type="coiled-coil region" evidence="11">
    <location>
        <begin position="185"/>
        <end position="223"/>
    </location>
</feature>
<evidence type="ECO:0000256" key="9">
    <source>
        <dbReference type="ARBA" id="ARBA00031694"/>
    </source>
</evidence>
<keyword evidence="5" id="KW-0677">Repeat</keyword>
<feature type="compositionally biased region" description="Basic and acidic residues" evidence="12">
    <location>
        <begin position="81"/>
        <end position="92"/>
    </location>
</feature>
<comment type="subcellular location">
    <subcellularLocation>
        <location evidence="1">Cytoplasm</location>
        <location evidence="1">Cytoskeleton</location>
        <location evidence="1">Microtubule organizing center</location>
        <location evidence="1">Centrosome</location>
        <location evidence="1">Centriole</location>
    </subcellularLocation>
</comment>
<evidence type="ECO:0000256" key="3">
    <source>
        <dbReference type="ARBA" id="ARBA00014910"/>
    </source>
</evidence>
<keyword evidence="6 11" id="KW-0175">Coiled coil</keyword>
<evidence type="ECO:0000256" key="10">
    <source>
        <dbReference type="ARBA" id="ARBA00049959"/>
    </source>
</evidence>
<gene>
    <name evidence="13" type="primary">Poc5</name>
</gene>
<dbReference type="PANTHER" id="PTHR28618">
    <property type="entry name" value="CENTROSOMAL PROTEIN POC5"/>
    <property type="match status" value="1"/>
</dbReference>
<feature type="compositionally biased region" description="Polar residues" evidence="12">
    <location>
        <begin position="396"/>
        <end position="413"/>
    </location>
</feature>
<evidence type="ECO:0000313" key="13">
    <source>
        <dbReference type="EMBL" id="CAB3264991.1"/>
    </source>
</evidence>
<evidence type="ECO:0000256" key="11">
    <source>
        <dbReference type="SAM" id="Coils"/>
    </source>
</evidence>
<dbReference type="GO" id="GO:0005814">
    <property type="term" value="C:centriole"/>
    <property type="evidence" value="ECO:0007669"/>
    <property type="project" value="UniProtKB-SubCell"/>
</dbReference>
<feature type="compositionally biased region" description="Polar residues" evidence="12">
    <location>
        <begin position="438"/>
        <end position="454"/>
    </location>
</feature>
<feature type="region of interest" description="Disordered" evidence="12">
    <location>
        <begin position="396"/>
        <end position="548"/>
    </location>
</feature>
<keyword evidence="8" id="KW-0131">Cell cycle</keyword>
<evidence type="ECO:0000256" key="7">
    <source>
        <dbReference type="ARBA" id="ARBA00023212"/>
    </source>
</evidence>
<feature type="coiled-coil region" evidence="11">
    <location>
        <begin position="315"/>
        <end position="356"/>
    </location>
</feature>
<reference evidence="13" key="1">
    <citation type="submission" date="2020-04" db="EMBL/GenBank/DDBJ databases">
        <authorList>
            <person name="Neveu A P."/>
        </authorList>
    </citation>
    <scope>NUCLEOTIDE SEQUENCE</scope>
    <source>
        <tissue evidence="13">Whole embryo</tissue>
    </source>
</reference>
<feature type="compositionally biased region" description="Polar residues" evidence="12">
    <location>
        <begin position="521"/>
        <end position="530"/>
    </location>
</feature>
<organism evidence="13">
    <name type="scientific">Phallusia mammillata</name>
    <dbReference type="NCBI Taxonomy" id="59560"/>
    <lineage>
        <taxon>Eukaryota</taxon>
        <taxon>Metazoa</taxon>
        <taxon>Chordata</taxon>
        <taxon>Tunicata</taxon>
        <taxon>Ascidiacea</taxon>
        <taxon>Phlebobranchia</taxon>
        <taxon>Ascidiidae</taxon>
        <taxon>Phallusia</taxon>
    </lineage>
</organism>
<feature type="compositionally biased region" description="Acidic residues" evidence="12">
    <location>
        <begin position="1"/>
        <end position="10"/>
    </location>
</feature>
<comment type="function">
    <text evidence="10">Essential for the assembly of the distal half of centrioles, required for centriole elongation. Acts as a negative regulator of centriole elongation.</text>
</comment>
<evidence type="ECO:0000256" key="1">
    <source>
        <dbReference type="ARBA" id="ARBA00004114"/>
    </source>
</evidence>
<keyword evidence="4" id="KW-0963">Cytoplasm</keyword>
<proteinExistence type="evidence at transcript level"/>
<protein>
    <recommendedName>
        <fullName evidence="3">Centrosomal protein POC5</fullName>
    </recommendedName>
    <alternativeName>
        <fullName evidence="9">Protein of centriole 5</fullName>
    </alternativeName>
</protein>
<feature type="compositionally biased region" description="Polar residues" evidence="12">
    <location>
        <begin position="16"/>
        <end position="28"/>
    </location>
</feature>
<dbReference type="AlphaFoldDB" id="A0A6F9DP75"/>
<comment type="similarity">
    <text evidence="2">Belongs to the POC5 family.</text>
</comment>
<dbReference type="PANTHER" id="PTHR28618:SF1">
    <property type="entry name" value="CENTROSOMAL PROTEIN POC5"/>
    <property type="match status" value="1"/>
</dbReference>
<dbReference type="InterPro" id="IPR033351">
    <property type="entry name" value="POC5"/>
</dbReference>
<feature type="compositionally biased region" description="Basic and acidic residues" evidence="12">
    <location>
        <begin position="130"/>
        <end position="141"/>
    </location>
</feature>
<evidence type="ECO:0000256" key="4">
    <source>
        <dbReference type="ARBA" id="ARBA00022490"/>
    </source>
</evidence>
<accession>A0A6F9DP75</accession>
<evidence type="ECO:0000256" key="6">
    <source>
        <dbReference type="ARBA" id="ARBA00023054"/>
    </source>
</evidence>
<evidence type="ECO:0000256" key="2">
    <source>
        <dbReference type="ARBA" id="ARBA00010411"/>
    </source>
</evidence>